<feature type="region of interest" description="Disordered" evidence="1">
    <location>
        <begin position="1"/>
        <end position="37"/>
    </location>
</feature>
<keyword evidence="4" id="KW-1185">Reference proteome</keyword>
<protein>
    <submittedName>
        <fullName evidence="3">Uncharacterized protein</fullName>
    </submittedName>
</protein>
<dbReference type="AlphaFoldDB" id="A0AAC9MX68"/>
<evidence type="ECO:0000313" key="3">
    <source>
        <dbReference type="EMBL" id="AOS62923.1"/>
    </source>
</evidence>
<dbReference type="RefSeq" id="WP_236750657.1">
    <property type="nucleotide sequence ID" value="NZ_CP014859.1"/>
</dbReference>
<organism evidence="3 4">
    <name type="scientific">Actinoalloteichus hymeniacidonis</name>
    <dbReference type="NCBI Taxonomy" id="340345"/>
    <lineage>
        <taxon>Bacteria</taxon>
        <taxon>Bacillati</taxon>
        <taxon>Actinomycetota</taxon>
        <taxon>Actinomycetes</taxon>
        <taxon>Pseudonocardiales</taxon>
        <taxon>Pseudonocardiaceae</taxon>
        <taxon>Actinoalloteichus</taxon>
    </lineage>
</organism>
<feature type="transmembrane region" description="Helical" evidence="2">
    <location>
        <begin position="53"/>
        <end position="74"/>
    </location>
</feature>
<dbReference type="Proteomes" id="UP000095210">
    <property type="component" value="Chromosome"/>
</dbReference>
<accession>A0AAC9MX68</accession>
<feature type="transmembrane region" description="Helical" evidence="2">
    <location>
        <begin position="80"/>
        <end position="97"/>
    </location>
</feature>
<evidence type="ECO:0000256" key="1">
    <source>
        <dbReference type="SAM" id="MobiDB-lite"/>
    </source>
</evidence>
<proteinExistence type="predicted"/>
<evidence type="ECO:0000313" key="4">
    <source>
        <dbReference type="Proteomes" id="UP000095210"/>
    </source>
</evidence>
<name>A0AAC9MX68_9PSEU</name>
<sequence length="241" mass="25259">MTENDPGELDRPGIPERSDTGEQSDRAARSEGKPAQPGIALDLLPSQLVRRRAWSIAAGALIVGAALGGLFGLIGGRTAGLVAGGVIAVPLLLLAWAEARRRTRLAGSVVSVSAFGTRRVDLNELREIDVLVLDQRGMRTVGLLMQGQGKTVNLSLALYAGAGGRELGILELRRLADALAAVGDMRTLTLSQLLVAQLRAEARGEAAADRPLYKLASVAPAGRLPSRLSSEAVARFVSTLD</sequence>
<evidence type="ECO:0000256" key="2">
    <source>
        <dbReference type="SAM" id="Phobius"/>
    </source>
</evidence>
<keyword evidence="2" id="KW-0472">Membrane</keyword>
<keyword evidence="2" id="KW-1133">Transmembrane helix</keyword>
<reference evidence="4" key="1">
    <citation type="submission" date="2016-03" db="EMBL/GenBank/DDBJ databases">
        <title>Complete genome sequence of the type strain Actinoalloteichus hymeniacidonis DSM 45092.</title>
        <authorList>
            <person name="Schaffert L."/>
            <person name="Albersmeier A."/>
            <person name="Winkler A."/>
            <person name="Kalinowski J."/>
            <person name="Zotchev S."/>
            <person name="Ruckert C."/>
        </authorList>
    </citation>
    <scope>NUCLEOTIDE SEQUENCE [LARGE SCALE GENOMIC DNA]</scope>
    <source>
        <strain evidence="4">HPA177(T) (DSM 45092(T))</strain>
    </source>
</reference>
<feature type="compositionally biased region" description="Basic and acidic residues" evidence="1">
    <location>
        <begin position="8"/>
        <end position="32"/>
    </location>
</feature>
<dbReference type="EMBL" id="CP014859">
    <property type="protein sequence ID" value="AOS62923.1"/>
    <property type="molecule type" value="Genomic_DNA"/>
</dbReference>
<keyword evidence="2" id="KW-0812">Transmembrane</keyword>
<dbReference type="KEGG" id="ahm:TL08_10545"/>
<gene>
    <name evidence="3" type="ORF">TL08_10545</name>
</gene>